<dbReference type="PANTHER" id="PTHR13190">
    <property type="entry name" value="AUTOPHAGY-RELATED 2, ISOFORM A"/>
    <property type="match status" value="1"/>
</dbReference>
<dbReference type="EMBL" id="CP138593">
    <property type="protein sequence ID" value="WPH04812.1"/>
    <property type="molecule type" value="Genomic_DNA"/>
</dbReference>
<dbReference type="GO" id="GO:0034045">
    <property type="term" value="C:phagophore assembly site membrane"/>
    <property type="evidence" value="ECO:0007669"/>
    <property type="project" value="UniProtKB-SubCell"/>
</dbReference>
<dbReference type="GO" id="GO:0000045">
    <property type="term" value="P:autophagosome assembly"/>
    <property type="evidence" value="ECO:0007669"/>
    <property type="project" value="TreeGrafter"/>
</dbReference>
<dbReference type="GO" id="GO:0005789">
    <property type="term" value="C:endoplasmic reticulum membrane"/>
    <property type="evidence" value="ECO:0007669"/>
    <property type="project" value="UniProtKB-SubCell"/>
</dbReference>
<feature type="region of interest" description="Disordered" evidence="13">
    <location>
        <begin position="593"/>
        <end position="628"/>
    </location>
</feature>
<comment type="catalytic activity">
    <reaction evidence="10">
        <text>a 1,2-diacyl-sn-glycero-3-phospho-L-serine(in) = a 1,2-diacyl-sn-glycero-3-phospho-L-serine(out)</text>
        <dbReference type="Rhea" id="RHEA:38663"/>
        <dbReference type="ChEBI" id="CHEBI:57262"/>
    </reaction>
</comment>
<dbReference type="Proteomes" id="UP001303373">
    <property type="component" value="Chromosome 14"/>
</dbReference>
<feature type="compositionally biased region" description="Basic and acidic residues" evidence="13">
    <location>
        <begin position="458"/>
        <end position="469"/>
    </location>
</feature>
<feature type="compositionally biased region" description="Polar residues" evidence="13">
    <location>
        <begin position="700"/>
        <end position="710"/>
    </location>
</feature>
<dbReference type="GO" id="GO:0006869">
    <property type="term" value="P:lipid transport"/>
    <property type="evidence" value="ECO:0007669"/>
    <property type="project" value="UniProtKB-KW"/>
</dbReference>
<feature type="region of interest" description="Disordered" evidence="13">
    <location>
        <begin position="697"/>
        <end position="719"/>
    </location>
</feature>
<protein>
    <recommendedName>
        <fullName evidence="4">Autophagy-related protein 2</fullName>
    </recommendedName>
</protein>
<dbReference type="GO" id="GO:0032266">
    <property type="term" value="F:phosphatidylinositol-3-phosphate binding"/>
    <property type="evidence" value="ECO:0007669"/>
    <property type="project" value="TreeGrafter"/>
</dbReference>
<dbReference type="GO" id="GO:0061709">
    <property type="term" value="P:reticulophagy"/>
    <property type="evidence" value="ECO:0007669"/>
    <property type="project" value="TreeGrafter"/>
</dbReference>
<keyword evidence="5" id="KW-0813">Transport</keyword>
<feature type="region of interest" description="Disordered" evidence="13">
    <location>
        <begin position="557"/>
        <end position="578"/>
    </location>
</feature>
<dbReference type="GO" id="GO:0034727">
    <property type="term" value="P:piecemeal microautophagy of the nucleus"/>
    <property type="evidence" value="ECO:0007669"/>
    <property type="project" value="TreeGrafter"/>
</dbReference>
<accession>A0AAQ3MA41</accession>
<feature type="compositionally biased region" description="Basic residues" evidence="13">
    <location>
        <begin position="115"/>
        <end position="124"/>
    </location>
</feature>
<comment type="catalytic activity">
    <reaction evidence="12">
        <text>a 1,2-diacyl-sn-glycero-3-phosphocholine(in) = a 1,2-diacyl-sn-glycero-3-phosphocholine(out)</text>
        <dbReference type="Rhea" id="RHEA:38571"/>
        <dbReference type="ChEBI" id="CHEBI:57643"/>
    </reaction>
</comment>
<dbReference type="GO" id="GO:0000422">
    <property type="term" value="P:autophagy of mitochondrion"/>
    <property type="evidence" value="ECO:0007669"/>
    <property type="project" value="TreeGrafter"/>
</dbReference>
<evidence type="ECO:0000256" key="10">
    <source>
        <dbReference type="ARBA" id="ARBA00024479"/>
    </source>
</evidence>
<proteinExistence type="inferred from homology"/>
<evidence type="ECO:0000256" key="11">
    <source>
        <dbReference type="ARBA" id="ARBA00024615"/>
    </source>
</evidence>
<feature type="compositionally biased region" description="Polar residues" evidence="13">
    <location>
        <begin position="604"/>
        <end position="618"/>
    </location>
</feature>
<dbReference type="GO" id="GO:0043495">
    <property type="term" value="F:protein-membrane adaptor activity"/>
    <property type="evidence" value="ECO:0007669"/>
    <property type="project" value="TreeGrafter"/>
</dbReference>
<evidence type="ECO:0000256" key="7">
    <source>
        <dbReference type="ARBA" id="ARBA00023006"/>
    </source>
</evidence>
<organism evidence="14 15">
    <name type="scientific">Acrodontium crateriforme</name>
    <dbReference type="NCBI Taxonomy" id="150365"/>
    <lineage>
        <taxon>Eukaryota</taxon>
        <taxon>Fungi</taxon>
        <taxon>Dikarya</taxon>
        <taxon>Ascomycota</taxon>
        <taxon>Pezizomycotina</taxon>
        <taxon>Dothideomycetes</taxon>
        <taxon>Dothideomycetidae</taxon>
        <taxon>Mycosphaerellales</taxon>
        <taxon>Teratosphaeriaceae</taxon>
        <taxon>Acrodontium</taxon>
    </lineage>
</organism>
<evidence type="ECO:0000313" key="15">
    <source>
        <dbReference type="Proteomes" id="UP001303373"/>
    </source>
</evidence>
<keyword evidence="15" id="KW-1185">Reference proteome</keyword>
<evidence type="ECO:0000256" key="1">
    <source>
        <dbReference type="ARBA" id="ARBA00004406"/>
    </source>
</evidence>
<evidence type="ECO:0000256" key="12">
    <source>
        <dbReference type="ARBA" id="ARBA00024631"/>
    </source>
</evidence>
<feature type="compositionally biased region" description="Polar residues" evidence="13">
    <location>
        <begin position="103"/>
        <end position="113"/>
    </location>
</feature>
<reference evidence="14 15" key="1">
    <citation type="submission" date="2023-11" db="EMBL/GenBank/DDBJ databases">
        <title>An acidophilic fungus is an integral part of prey digestion in a carnivorous sundew plant.</title>
        <authorList>
            <person name="Tsai I.J."/>
        </authorList>
    </citation>
    <scope>NUCLEOTIDE SEQUENCE [LARGE SCALE GENOMIC DNA]</scope>
    <source>
        <strain evidence="14">169a</strain>
    </source>
</reference>
<comment type="similarity">
    <text evidence="3">Belongs to the ATG2 family.</text>
</comment>
<keyword evidence="6" id="KW-0256">Endoplasmic reticulum</keyword>
<dbReference type="Pfam" id="PF13329">
    <property type="entry name" value="ATG2_CAD"/>
    <property type="match status" value="1"/>
</dbReference>
<evidence type="ECO:0000313" key="14">
    <source>
        <dbReference type="EMBL" id="WPH04812.1"/>
    </source>
</evidence>
<keyword evidence="9" id="KW-0472">Membrane</keyword>
<keyword evidence="7" id="KW-0072">Autophagy</keyword>
<feature type="region of interest" description="Disordered" evidence="13">
    <location>
        <begin position="446"/>
        <end position="476"/>
    </location>
</feature>
<dbReference type="PANTHER" id="PTHR13190:SF1">
    <property type="entry name" value="AUTOPHAGY-RELATED 2, ISOFORM A"/>
    <property type="match status" value="1"/>
</dbReference>
<evidence type="ECO:0000256" key="8">
    <source>
        <dbReference type="ARBA" id="ARBA00023055"/>
    </source>
</evidence>
<comment type="subcellular location">
    <subcellularLocation>
        <location evidence="1">Endoplasmic reticulum membrane</location>
        <topology evidence="1">Peripheral membrane protein</topology>
    </subcellularLocation>
    <subcellularLocation>
        <location evidence="2">Preautophagosomal structure membrane</location>
        <topology evidence="2">Peripheral membrane protein</topology>
    </subcellularLocation>
</comment>
<sequence>MAWWQKKLLHYALARTGLLDEQAIDLANLDITLGRTNVVELKNVALNIKRITKLAQLPPNVRLETARVLSLRLTVPADIYKSSIVADIDGVEVVVRLDERSTRQGTQIPNDSKNPQHRKVHRRPQLSPGYDPGGYGSDDENGPRNLTTERLAMSFLQEEPVHERRELEASLAAERKGLDESVASESSGSDDLGTGASLGLPGFLAGFLQGIVDRFKIHIKNVEVKLETNMPGDDREPIPLTLRLHLAAAELEGLDTNELSSTRMNKRHINLQGLSVDLCTEDAVFSGLSGISSPAVSKTFAPESPSVSPKSDNLTRERNLSSSPTQSSQIQHDDMYDSNSKLELAVIDKFGADATVEEEHDSSPPPLHEDTDLDIQAGDDNISWGSRRSKSSAPAEDIWSSVTSDDDLPDSLLIDRAQTPLAQNPSHGILKAARLEHQSVFPFDRAIQSPGSWPQLDHSPERNEFHDNPESWPNLNRTRPPDEGTNFALEAPETVHSINNQFSALELVDDRVDIPATSPEPAREDLDAMSQSMMYSHEEAESMYMSAMTQSPHINVPGGWASDTAESSPSLSPEVNRTEGSHDYAVDLTGSARASLSGGIPQPQEGSSGNVTPRQGSPTLERYPTNDGRQNTIILSKRLIYINSITLQLPNATASDKEAESMPNFRSPKPDRFGSAEDFHGMPGTFSAYSDLAASRRRGTSSTHESTHNVVWSPLRESERSDPSKTIEVEICDVRVQVDIPCCRLLYKFALSTAESFQPNQSSTAETASAAQSANFSISVSVQQLQASWVENLTTDLKDSTAAPIFHLVAAELIFSNINEEINIQFGRLALNLGTSELLSFDRNGPTSSVILTETTPDISVRISSSQVTVHNRPVTEVTYEMLPLLFVMDLGAIDDVLVSFGGLSGIIELGSSMLSDNGRKGIETPRKPSKGVRFEEEAHPSIGGSILKINGRLGGAHLVLRGTASIVVLRTSSIKTIYREHGAGVTIERISIDAGADLLAAGSGLLKPEADGPLKLDLSSFRLEYLPSPQNSDLETLLSLLTPCKDKYETDDDILLDTLLRQRRKGALLRVSASGLRAKMAHFDCLGPLQAFGNELSKLSAVADYLPEDERPGILTIAKINLIEVAIPVNDRFGKLRINLRELQCAHVGLPALVALSVGTMQAFQSDAKDLIRPLVPSESAENIPMVMARMLGDDFEPTVKIKLFNVCIEYSVATLLDLINSDGDVDREQLFTELTQSVAQLTPLPRVDSDKSWSLKSEPVSRSTKKTAIELLLHHCAIGLKPEKSDAKGMVVLTDAIISTVVPPEKTFKIALELRKAAIFVVNVETDNGEQVEPKALNNSSASARIGLFLSKRGYTSIGSIMSARVSASISETTEDAKAVDVDFSNELFLMETCADSTQTLISIFSGLAPPPTPSKQPQFRTEPMTIEDMMASFTGEAFPKSERPSEMLFDVEEPLDDSSPDAGDTDSLLADSEMTSSLYGPVSGIFEGVDKSDDDEFDYDDTPETAESLLEEDPFEITASPTDKHMSDAALVRDLNRQCKPAVSNNPVDLGSWELDDLGFDALAPQHHALGDPNRFNPPCAVIRKPSPGKATTALPFRLRMRDVHFIWNIHDGYDWQNTRDTITKAVEQVENKAEERRRRSRNEPEEDESVIGDLLFNSVYIGIPATQGVSDLRHQINHNIDDLVSETESIPVSGMSRDTAAYSGSGRPIRQLPRRRLKLHRSKQHKVAFELKGISADILVFPPDSGEVVSSVDLRVRDIEVFDNVPTSTWKKFLTLQDNSPNGREMSKPMAHIELFNVRTLEEYAASEIVLHVSLLPLRLHVDQDALDFITRFFEFKDEKMINQQPKSDQPFLQRVEIDTVDLQLDYKPKHVDYAGIRSGHTTEFMNFVTLDAANIRLKHAIIYGIRGFEPLHKTLNDVWMPDIRRNQLPTILAGLAPVRSLVNLGTGVRDVVAIPVREYRKDGRVVRSIQKGAFHFGKTTASELARLGAKVAMGTQNILSGAEGLLSPLSARPSSHRISADHPGWTDLAQPNTAHADDEEGPHAISAYANQPLSLISGLRSARQYLEHDLLTARDALIAVAGETMEPGQTPGGAAMAIARHAPTVILRPVIGASRAVGTALLGVGNQIDRSGVRGWEDKYKRR</sequence>
<keyword evidence="8" id="KW-0445">Lipid transport</keyword>
<evidence type="ECO:0000256" key="4">
    <source>
        <dbReference type="ARBA" id="ARBA00018070"/>
    </source>
</evidence>
<feature type="region of interest" description="Disordered" evidence="13">
    <location>
        <begin position="355"/>
        <end position="410"/>
    </location>
</feature>
<dbReference type="InterPro" id="IPR026849">
    <property type="entry name" value="ATG2"/>
</dbReference>
<feature type="compositionally biased region" description="Polar residues" evidence="13">
    <location>
        <begin position="564"/>
        <end position="575"/>
    </location>
</feature>
<feature type="region of interest" description="Disordered" evidence="13">
    <location>
        <begin position="295"/>
        <end position="333"/>
    </location>
</feature>
<evidence type="ECO:0000256" key="9">
    <source>
        <dbReference type="ARBA" id="ARBA00023136"/>
    </source>
</evidence>
<evidence type="ECO:0000256" key="2">
    <source>
        <dbReference type="ARBA" id="ARBA00004623"/>
    </source>
</evidence>
<gene>
    <name evidence="14" type="ORF">R9X50_00770900</name>
</gene>
<evidence type="ECO:0000256" key="5">
    <source>
        <dbReference type="ARBA" id="ARBA00022448"/>
    </source>
</evidence>
<feature type="region of interest" description="Disordered" evidence="13">
    <location>
        <begin position="101"/>
        <end position="145"/>
    </location>
</feature>
<name>A0AAQ3MA41_9PEZI</name>
<evidence type="ECO:0000256" key="6">
    <source>
        <dbReference type="ARBA" id="ARBA00022824"/>
    </source>
</evidence>
<dbReference type="GO" id="GO:0061723">
    <property type="term" value="P:glycophagy"/>
    <property type="evidence" value="ECO:0007669"/>
    <property type="project" value="TreeGrafter"/>
</dbReference>
<comment type="catalytic activity">
    <reaction evidence="11">
        <text>a 1,2-diacyl-sn-glycero-3-phosphoethanolamine(in) = a 1,2-diacyl-sn-glycero-3-phosphoethanolamine(out)</text>
        <dbReference type="Rhea" id="RHEA:38895"/>
        <dbReference type="ChEBI" id="CHEBI:64612"/>
    </reaction>
</comment>
<evidence type="ECO:0000256" key="3">
    <source>
        <dbReference type="ARBA" id="ARBA00009714"/>
    </source>
</evidence>
<evidence type="ECO:0000256" key="13">
    <source>
        <dbReference type="SAM" id="MobiDB-lite"/>
    </source>
</evidence>
<feature type="compositionally biased region" description="Polar residues" evidence="13">
    <location>
        <begin position="320"/>
        <end position="330"/>
    </location>
</feature>
<dbReference type="GO" id="GO:0061908">
    <property type="term" value="C:phagophore"/>
    <property type="evidence" value="ECO:0007669"/>
    <property type="project" value="TreeGrafter"/>
</dbReference>